<dbReference type="PANTHER" id="PTHR33383:SF1">
    <property type="entry name" value="MEMBRANE PROTEIN INSERTION EFFICIENCY FACTOR-RELATED"/>
    <property type="match status" value="1"/>
</dbReference>
<dbReference type="NCBIfam" id="TIGR00278">
    <property type="entry name" value="membrane protein insertion efficiency factor YidD"/>
    <property type="match status" value="1"/>
</dbReference>
<dbReference type="AlphaFoldDB" id="E6PGA3"/>
<accession>E6PGA3</accession>
<dbReference type="HAMAP" id="MF_00386">
    <property type="entry name" value="UPF0161_YidD"/>
    <property type="match status" value="1"/>
</dbReference>
<name>E6PGA3_9ZZZZ</name>
<dbReference type="InterPro" id="IPR002696">
    <property type="entry name" value="Membr_insert_effic_factor_YidD"/>
</dbReference>
<evidence type="ECO:0000313" key="1">
    <source>
        <dbReference type="EMBL" id="CBH75491.1"/>
    </source>
</evidence>
<gene>
    <name evidence="1" type="ORF">CARN1_2662</name>
</gene>
<dbReference type="SMART" id="SM01234">
    <property type="entry name" value="Haemolytic"/>
    <property type="match status" value="1"/>
</dbReference>
<evidence type="ECO:0008006" key="2">
    <source>
        <dbReference type="Google" id="ProtNLM"/>
    </source>
</evidence>
<dbReference type="PANTHER" id="PTHR33383">
    <property type="entry name" value="MEMBRANE PROTEIN INSERTION EFFICIENCY FACTOR-RELATED"/>
    <property type="match status" value="1"/>
</dbReference>
<comment type="caution">
    <text evidence="1">The sequence shown here is derived from an EMBL/GenBank/DDBJ whole genome shotgun (WGS) entry which is preliminary data.</text>
</comment>
<dbReference type="Pfam" id="PF01809">
    <property type="entry name" value="YidD"/>
    <property type="match status" value="1"/>
</dbReference>
<proteinExistence type="inferred from homology"/>
<organism evidence="1">
    <name type="scientific">mine drainage metagenome</name>
    <dbReference type="NCBI Taxonomy" id="410659"/>
    <lineage>
        <taxon>unclassified sequences</taxon>
        <taxon>metagenomes</taxon>
        <taxon>ecological metagenomes</taxon>
    </lineage>
</organism>
<dbReference type="EMBL" id="CABL01000010">
    <property type="protein sequence ID" value="CBH75491.1"/>
    <property type="molecule type" value="Genomic_DNA"/>
</dbReference>
<sequence length="81" mass="8921">MSLSQRAALAAIALYRRLLSPLFPPACRYAPTCSEYASEAIARFGVLRGAWLALLRLLRCHPWHASGYDPVPPSISLKGPR</sequence>
<reference evidence="1" key="1">
    <citation type="submission" date="2009-10" db="EMBL/GenBank/DDBJ databases">
        <title>Diversity of trophic interactions inside an arsenic-rich microbial ecosystem.</title>
        <authorList>
            <person name="Bertin P.N."/>
            <person name="Heinrich-Salmeron A."/>
            <person name="Pelletier E."/>
            <person name="Goulhen-Chollet F."/>
            <person name="Arsene-Ploetze F."/>
            <person name="Gallien S."/>
            <person name="Calteau A."/>
            <person name="Vallenet D."/>
            <person name="Casiot C."/>
            <person name="Chane-Woon-Ming B."/>
            <person name="Giloteaux L."/>
            <person name="Barakat M."/>
            <person name="Bonnefoy V."/>
            <person name="Bruneel O."/>
            <person name="Chandler M."/>
            <person name="Cleiss J."/>
            <person name="Duran R."/>
            <person name="Elbaz-Poulichet F."/>
            <person name="Fonknechten N."/>
            <person name="Lauga B."/>
            <person name="Mornico D."/>
            <person name="Ortet P."/>
            <person name="Schaeffer C."/>
            <person name="Siguier P."/>
            <person name="Alexander Thil Smith A."/>
            <person name="Van Dorsselaer A."/>
            <person name="Weissenbach J."/>
            <person name="Medigue C."/>
            <person name="Le Paslier D."/>
        </authorList>
    </citation>
    <scope>NUCLEOTIDE SEQUENCE</scope>
</reference>
<protein>
    <recommendedName>
        <fullName evidence="2">Membrane protein insertion efficiency factor</fullName>
    </recommendedName>
</protein>